<organism evidence="1 2">
    <name type="scientific">Bombus vosnesenskii</name>
    <dbReference type="NCBI Taxonomy" id="207650"/>
    <lineage>
        <taxon>Eukaryota</taxon>
        <taxon>Metazoa</taxon>
        <taxon>Ecdysozoa</taxon>
        <taxon>Arthropoda</taxon>
        <taxon>Hexapoda</taxon>
        <taxon>Insecta</taxon>
        <taxon>Pterygota</taxon>
        <taxon>Neoptera</taxon>
        <taxon>Endopterygota</taxon>
        <taxon>Hymenoptera</taxon>
        <taxon>Apocrita</taxon>
        <taxon>Aculeata</taxon>
        <taxon>Apoidea</taxon>
        <taxon>Anthophila</taxon>
        <taxon>Apidae</taxon>
        <taxon>Bombus</taxon>
        <taxon>Pyrobombus</taxon>
    </lineage>
</organism>
<name>A0A6J3K346_9HYME</name>
<sequence length="521" mass="60396">MEVHNILENIINEKNSDENKSSIDELKSRLKTQIHQLKSIILQIECSLDILKFGNTKCVHSNITKCLTIDEVQDINLQLESELYRYSGFHCVKFSKQEHVFNFSPLNKYDKNNVFAVQILNDQYKGILGKWVMPMGIDLQDVICDFPIHELKNVPHFLKICKQYIDCYFIRQEQYTTLMHNISHIKNCKLQTNLGYTQINLELMGVHNENTDSYITIIIYLLYNINETRPYKIEIDSVTENGLHKNFQNYLKSSLVCFKQFDLHIAFENILDMKAFTWAKEDNEDSPLDINPLGDLETEGFLDSFTLPQRKSLILWSKKQEVKKGQKKEVSKEKKFLNISSTYKADQSSVPLQSKKQRLQNIKQSVRQQDISVIKSIPNVNNSKQKKLKQTKLKVKSNLQNDSKLQNNVNTILSDATVLKDKQINEQLNKPVTSTPICQNEQHSSNVNLSTNIDISDIASENNLNVVGTSKLKRDTLQNHTPVKLLQRKMRKKVKSLIQSKSQSSKHNVLHNRIKKTKKFL</sequence>
<evidence type="ECO:0000313" key="1">
    <source>
        <dbReference type="Proteomes" id="UP000504631"/>
    </source>
</evidence>
<keyword evidence="1" id="KW-1185">Reference proteome</keyword>
<protein>
    <submittedName>
        <fullName evidence="2">Uncharacterized protein LOC117231985</fullName>
    </submittedName>
</protein>
<gene>
    <name evidence="2" type="primary">LOC117231985</name>
</gene>
<dbReference type="Proteomes" id="UP000504631">
    <property type="component" value="Unplaced"/>
</dbReference>
<dbReference type="RefSeq" id="XP_033346935.1">
    <property type="nucleotide sequence ID" value="XM_033491044.1"/>
</dbReference>
<proteinExistence type="predicted"/>
<evidence type="ECO:0000313" key="2">
    <source>
        <dbReference type="RefSeq" id="XP_033346935.1"/>
    </source>
</evidence>
<dbReference type="AlphaFoldDB" id="A0A6J3K346"/>
<dbReference type="GeneID" id="117231985"/>
<reference evidence="2" key="1">
    <citation type="submission" date="2025-08" db="UniProtKB">
        <authorList>
            <consortium name="RefSeq"/>
        </authorList>
    </citation>
    <scope>IDENTIFICATION</scope>
    <source>
        <tissue evidence="2">Muscle</tissue>
    </source>
</reference>
<dbReference type="KEGG" id="bvk:117231985"/>
<accession>A0A6J3K346</accession>